<reference evidence="2" key="1">
    <citation type="journal article" date="2021" name="PeerJ">
        <title>Extensive microbial diversity within the chicken gut microbiome revealed by metagenomics and culture.</title>
        <authorList>
            <person name="Gilroy R."/>
            <person name="Ravi A."/>
            <person name="Getino M."/>
            <person name="Pursley I."/>
            <person name="Horton D.L."/>
            <person name="Alikhan N.F."/>
            <person name="Baker D."/>
            <person name="Gharbi K."/>
            <person name="Hall N."/>
            <person name="Watson M."/>
            <person name="Adriaenssens E.M."/>
            <person name="Foster-Nyarko E."/>
            <person name="Jarju S."/>
            <person name="Secka A."/>
            <person name="Antonio M."/>
            <person name="Oren A."/>
            <person name="Chaudhuri R.R."/>
            <person name="La Ragione R."/>
            <person name="Hildebrand F."/>
            <person name="Pallen M.J."/>
        </authorList>
    </citation>
    <scope>NUCLEOTIDE SEQUENCE</scope>
    <source>
        <strain evidence="2">5933</strain>
    </source>
</reference>
<feature type="signal peptide" evidence="1">
    <location>
        <begin position="1"/>
        <end position="26"/>
    </location>
</feature>
<protein>
    <recommendedName>
        <fullName evidence="4">WxL domain-containing protein</fullName>
    </recommendedName>
</protein>
<evidence type="ECO:0000256" key="1">
    <source>
        <dbReference type="SAM" id="SignalP"/>
    </source>
</evidence>
<comment type="caution">
    <text evidence="2">The sequence shown here is derived from an EMBL/GenBank/DDBJ whole genome shotgun (WGS) entry which is preliminary data.</text>
</comment>
<proteinExistence type="predicted"/>
<name>A0A9D2TK33_9FIRM</name>
<dbReference type="EMBL" id="DWWA01000008">
    <property type="protein sequence ID" value="HJC71397.1"/>
    <property type="molecule type" value="Genomic_DNA"/>
</dbReference>
<feature type="chain" id="PRO_5038593540" description="WxL domain-containing protein" evidence="1">
    <location>
        <begin position="27"/>
        <end position="267"/>
    </location>
</feature>
<keyword evidence="1" id="KW-0732">Signal</keyword>
<evidence type="ECO:0000313" key="2">
    <source>
        <dbReference type="EMBL" id="HJC71397.1"/>
    </source>
</evidence>
<sequence length="267" mass="27606">MNKKMKLVSVAAAMAMAASMSVSAFAAAPPANSTVGGAVPTDNGTEVWAGVAVDNPDMRIKVTVPTLFAFVVNGSVDATEGAKAVTAANGGLLLPNVKVENVQGGGGAGSTYDLTTTGDSALTFDNYSTYYSSDDSDYRGLAVKLSGSIKNETGSSWTHIATKPSETATQDLKKYRLSVNNQQFTAMNEDGSFGMATPIDLKAPENVANGSNLDDTTKLAKVPTSVEAKFGVEVGGTRGDYQTAENSAKVGTIVWKVSTQRTVPDGP</sequence>
<accession>A0A9D2TK33</accession>
<evidence type="ECO:0000313" key="3">
    <source>
        <dbReference type="Proteomes" id="UP000823918"/>
    </source>
</evidence>
<gene>
    <name evidence="2" type="ORF">H9698_01205</name>
</gene>
<organism evidence="2 3">
    <name type="scientific">Candidatus Ruthenibacterium merdavium</name>
    <dbReference type="NCBI Taxonomy" id="2838752"/>
    <lineage>
        <taxon>Bacteria</taxon>
        <taxon>Bacillati</taxon>
        <taxon>Bacillota</taxon>
        <taxon>Clostridia</taxon>
        <taxon>Eubacteriales</taxon>
        <taxon>Oscillospiraceae</taxon>
        <taxon>Ruthenibacterium</taxon>
    </lineage>
</organism>
<reference evidence="2" key="2">
    <citation type="submission" date="2021-04" db="EMBL/GenBank/DDBJ databases">
        <authorList>
            <person name="Gilroy R."/>
        </authorList>
    </citation>
    <scope>NUCLEOTIDE SEQUENCE</scope>
    <source>
        <strain evidence="2">5933</strain>
    </source>
</reference>
<evidence type="ECO:0008006" key="4">
    <source>
        <dbReference type="Google" id="ProtNLM"/>
    </source>
</evidence>
<dbReference type="AlphaFoldDB" id="A0A9D2TK33"/>
<dbReference type="Proteomes" id="UP000823918">
    <property type="component" value="Unassembled WGS sequence"/>
</dbReference>